<dbReference type="AlphaFoldDB" id="B8GK68"/>
<dbReference type="InterPro" id="IPR036439">
    <property type="entry name" value="Dockerin_dom_sf"/>
</dbReference>
<keyword evidence="2" id="KW-0677">Repeat</keyword>
<dbReference type="Gene3D" id="2.160.20.10">
    <property type="entry name" value="Single-stranded right-handed beta-helix, Pectin lyase-like"/>
    <property type="match status" value="2"/>
</dbReference>
<dbReference type="InterPro" id="IPR007742">
    <property type="entry name" value="NosD_dom"/>
</dbReference>
<dbReference type="PANTHER" id="PTHR22990:SF15">
    <property type="entry name" value="F-BOX ONLY PROTEIN 10"/>
    <property type="match status" value="1"/>
</dbReference>
<feature type="region of interest" description="Disordered" evidence="4">
    <location>
        <begin position="517"/>
        <end position="540"/>
    </location>
</feature>
<comment type="pathway">
    <text evidence="1">Protein modification; protein ubiquitination.</text>
</comment>
<dbReference type="STRING" id="521011.Mpal_1833"/>
<dbReference type="Pfam" id="PF05048">
    <property type="entry name" value="NosD"/>
    <property type="match status" value="1"/>
</dbReference>
<dbReference type="Gene3D" id="1.10.1330.10">
    <property type="entry name" value="Dockerin domain"/>
    <property type="match status" value="1"/>
</dbReference>
<keyword evidence="3" id="KW-0833">Ubl conjugation pathway</keyword>
<evidence type="ECO:0000313" key="6">
    <source>
        <dbReference type="EMBL" id="ACL17139.1"/>
    </source>
</evidence>
<dbReference type="EMBL" id="CP001338">
    <property type="protein sequence ID" value="ACL17139.1"/>
    <property type="molecule type" value="Genomic_DNA"/>
</dbReference>
<evidence type="ECO:0000256" key="2">
    <source>
        <dbReference type="ARBA" id="ARBA00022737"/>
    </source>
</evidence>
<dbReference type="RefSeq" id="WP_012618458.1">
    <property type="nucleotide sequence ID" value="NC_011832.1"/>
</dbReference>
<dbReference type="InterPro" id="IPR012334">
    <property type="entry name" value="Pectin_lyas_fold"/>
</dbReference>
<evidence type="ECO:0000256" key="1">
    <source>
        <dbReference type="ARBA" id="ARBA00004906"/>
    </source>
</evidence>
<organism evidence="6 7">
    <name type="scientific">Methanosphaerula palustris (strain ATCC BAA-1556 / DSM 19958 / E1-9c)</name>
    <dbReference type="NCBI Taxonomy" id="521011"/>
    <lineage>
        <taxon>Archaea</taxon>
        <taxon>Methanobacteriati</taxon>
        <taxon>Methanobacteriota</taxon>
        <taxon>Stenosarchaea group</taxon>
        <taxon>Methanomicrobia</taxon>
        <taxon>Methanomicrobiales</taxon>
        <taxon>Methanoregulaceae</taxon>
        <taxon>Methanosphaerula</taxon>
    </lineage>
</organism>
<dbReference type="InterPro" id="IPR051550">
    <property type="entry name" value="SCF-Subunits/Alg-Epimerases"/>
</dbReference>
<protein>
    <submittedName>
        <fullName evidence="6">Periplasmic copper-binding</fullName>
    </submittedName>
</protein>
<dbReference type="GO" id="GO:0000272">
    <property type="term" value="P:polysaccharide catabolic process"/>
    <property type="evidence" value="ECO:0007669"/>
    <property type="project" value="InterPro"/>
</dbReference>
<dbReference type="InterPro" id="IPR011050">
    <property type="entry name" value="Pectin_lyase_fold/virulence"/>
</dbReference>
<evidence type="ECO:0000259" key="5">
    <source>
        <dbReference type="Pfam" id="PF05048"/>
    </source>
</evidence>
<evidence type="ECO:0000313" key="7">
    <source>
        <dbReference type="Proteomes" id="UP000002457"/>
    </source>
</evidence>
<dbReference type="GeneID" id="7270379"/>
<evidence type="ECO:0000256" key="4">
    <source>
        <dbReference type="SAM" id="MobiDB-lite"/>
    </source>
</evidence>
<sequence precursor="true">MKHSHFFKALLIMLVLVTLVPSALAAGSISVNGPTVISSPGTYVLTKDISGGGSPAIWIQSSDVIFDGNGHTIDGTGTSGSFGILVNGGSGLSRVTVKNVKLTNWHYGLYFKGVSNGQISGVTASNNNNAGICLAYSSNNQVTGCTSTGNEQGILISFASSYNTVSGNTASNNSDSGVYVASTSSTVYDTTGNQINGNTLNGNYQGVYVVFSNGNTFTDNSMSDNSDYGIFADYASGTSMIRNSISGCGQSGVVLYDARGCIISGNTATGNTDYGIWLSCSSGNTMSGNTLVNNKGGIALLGDDTLTSDQNIVNGNKITDNSESGLFLCRSSGNTITNNYLSNTRDVMIGGTDLASVWSVQTKAGSSITGGSTLGGNFWGTPSGTGFSQTHADANNDGICDQSYQFSGANVDKYPLVASTSTGSGPTPTIPLPNATTVPVTTVTPDPQVTVPVVVVTSLPVVVMPPEPTPNTSTTVQTPVANTTPSIPVTIPVPTGTIVTPVTNTTPIATPTVTITDKQSDPIKPIGTLTTPPRDLDGDHRYEDVNGDGKFNFDDVVTLYNDLDSITDPAQIIAFDFNANARIDFGDVVKLNSML</sequence>
<dbReference type="KEGG" id="mpl:Mpal_1833"/>
<dbReference type="OrthoDB" id="117568at2157"/>
<dbReference type="SUPFAM" id="SSF63446">
    <property type="entry name" value="Type I dockerin domain"/>
    <property type="match status" value="1"/>
</dbReference>
<accession>B8GK68</accession>
<proteinExistence type="predicted"/>
<feature type="domain" description="Periplasmic copper-binding protein NosD beta helix" evidence="5">
    <location>
        <begin position="186"/>
        <end position="384"/>
    </location>
</feature>
<dbReference type="SUPFAM" id="SSF51126">
    <property type="entry name" value="Pectin lyase-like"/>
    <property type="match status" value="2"/>
</dbReference>
<dbReference type="InterPro" id="IPR006626">
    <property type="entry name" value="PbH1"/>
</dbReference>
<dbReference type="PANTHER" id="PTHR22990">
    <property type="entry name" value="F-BOX ONLY PROTEIN"/>
    <property type="match status" value="1"/>
</dbReference>
<dbReference type="NCBIfam" id="TIGR03804">
    <property type="entry name" value="para_beta_helix"/>
    <property type="match status" value="6"/>
</dbReference>
<keyword evidence="7" id="KW-1185">Reference proteome</keyword>
<evidence type="ECO:0000256" key="3">
    <source>
        <dbReference type="ARBA" id="ARBA00022786"/>
    </source>
</evidence>
<dbReference type="HOGENOM" id="CLU_458305_0_0_2"/>
<dbReference type="SMART" id="SM00710">
    <property type="entry name" value="PbH1"/>
    <property type="match status" value="12"/>
</dbReference>
<dbReference type="Proteomes" id="UP000002457">
    <property type="component" value="Chromosome"/>
</dbReference>
<gene>
    <name evidence="6" type="ordered locus">Mpal_1833</name>
</gene>
<name>B8GK68_METPE</name>
<dbReference type="eggNOG" id="arCOG02545">
    <property type="taxonomic scope" value="Archaea"/>
</dbReference>
<reference evidence="6 7" key="1">
    <citation type="journal article" date="2015" name="Genome Announc.">
        <title>Complete Genome Sequence of Methanosphaerula palustris E1-9CT, a Hydrogenotrophic Methanogen Isolated from a Minerotrophic Fen Peatland.</title>
        <authorList>
            <person name="Cadillo-Quiroz H."/>
            <person name="Browne P."/>
            <person name="Kyrpides N."/>
            <person name="Woyke T."/>
            <person name="Goodwin L."/>
            <person name="Detter C."/>
            <person name="Yavitt J.B."/>
            <person name="Zinder S.H."/>
        </authorList>
    </citation>
    <scope>NUCLEOTIDE SEQUENCE [LARGE SCALE GENOMIC DNA]</scope>
    <source>
        <strain evidence="7">ATCC BAA-1556 / DSM 19958 / E1-9c</strain>
    </source>
</reference>
<dbReference type="InterPro" id="IPR022441">
    <property type="entry name" value="Para_beta_helix_rpt-2"/>
</dbReference>